<dbReference type="AlphaFoldDB" id="A9U6S6"/>
<evidence type="ECO:0000313" key="2">
    <source>
        <dbReference type="EMBL" id="EDQ48627.1"/>
    </source>
</evidence>
<feature type="region of interest" description="Disordered" evidence="1">
    <location>
        <begin position="420"/>
        <end position="451"/>
    </location>
</feature>
<gene>
    <name evidence="2" type="ORF">PHYPADRAFT_103484</name>
</gene>
<protein>
    <submittedName>
        <fullName evidence="2">Predicted protein</fullName>
    </submittedName>
</protein>
<reference evidence="2" key="1">
    <citation type="journal article" date="2008" name="Science">
        <title>The Physcomitrella genome reveals evolutionary insights into the conquest of land by plants.</title>
        <authorList>
            <person name="Rensing S."/>
            <person name="Lang D."/>
            <person name="Zimmer A."/>
            <person name="Terry A."/>
            <person name="Salamov A."/>
            <person name="Shapiro H."/>
            <person name="Nishiyama T."/>
            <person name="Perroud P.-F."/>
            <person name="Lindquist E."/>
            <person name="Kamisugi Y."/>
            <person name="Tanahashi T."/>
            <person name="Sakakibara K."/>
            <person name="Fujita T."/>
            <person name="Oishi K."/>
            <person name="Shin-I T."/>
            <person name="Kuroki Y."/>
            <person name="Toyoda A."/>
            <person name="Suzuki Y."/>
            <person name="Hashimoto A."/>
            <person name="Yamaguchi K."/>
            <person name="Sugano A."/>
            <person name="Kohara Y."/>
            <person name="Fujiyama A."/>
            <person name="Anterola A."/>
            <person name="Aoki S."/>
            <person name="Ashton N."/>
            <person name="Barbazuk W.B."/>
            <person name="Barker E."/>
            <person name="Bennetzen J."/>
            <person name="Bezanilla M."/>
            <person name="Blankenship R."/>
            <person name="Cho S.H."/>
            <person name="Dutcher S."/>
            <person name="Estelle M."/>
            <person name="Fawcett J.A."/>
            <person name="Gundlach H."/>
            <person name="Hanada K."/>
            <person name="Heyl A."/>
            <person name="Hicks K.A."/>
            <person name="Hugh J."/>
            <person name="Lohr M."/>
            <person name="Mayer K."/>
            <person name="Melkozernov A."/>
            <person name="Murata T."/>
            <person name="Nelson D."/>
            <person name="Pils B."/>
            <person name="Prigge M."/>
            <person name="Reiss B."/>
            <person name="Renner T."/>
            <person name="Rombauts S."/>
            <person name="Rushton P."/>
            <person name="Sanderfoot A."/>
            <person name="Schween G."/>
            <person name="Shiu S.-H."/>
            <person name="Stueber K."/>
            <person name="Theodoulou F.L."/>
            <person name="Tu H."/>
            <person name="Van de Peer Y."/>
            <person name="Verrier P.J."/>
            <person name="Waters E."/>
            <person name="Wood A."/>
            <person name="Yang L."/>
            <person name="Cove D."/>
            <person name="Cuming A."/>
            <person name="Hasebe M."/>
            <person name="Lucas S."/>
            <person name="Mishler D.B."/>
            <person name="Reski R."/>
            <person name="Grigoriev I."/>
            <person name="Quatrano R.S."/>
            <person name="Boore J.L."/>
        </authorList>
    </citation>
    <scope>NUCLEOTIDE SEQUENCE [LARGE SCALE GENOMIC DNA]</scope>
</reference>
<proteinExistence type="predicted"/>
<dbReference type="EMBL" id="DS546179">
    <property type="protein sequence ID" value="EDQ48627.1"/>
    <property type="molecule type" value="Genomic_DNA"/>
</dbReference>
<evidence type="ECO:0000256" key="1">
    <source>
        <dbReference type="SAM" id="MobiDB-lite"/>
    </source>
</evidence>
<dbReference type="HOGENOM" id="CLU_743129_0_0_1"/>
<name>A9U6S6_PHYPA</name>
<feature type="region of interest" description="Disordered" evidence="1">
    <location>
        <begin position="465"/>
        <end position="629"/>
    </location>
</feature>
<feature type="compositionally biased region" description="Basic and acidic residues" evidence="1">
    <location>
        <begin position="484"/>
        <end position="495"/>
    </location>
</feature>
<feature type="compositionally biased region" description="Basic and acidic residues" evidence="1">
    <location>
        <begin position="553"/>
        <end position="622"/>
    </location>
</feature>
<sequence>MKLFVPHPMQHREVGELPFELLRFQRQHVIEQRAQLVQHCEQPDEGIFVEIDVAPVIQPFIRAHVLNAGALDHRAEARCCVAALLQLIEGCDQADRPNLICPRLMIAVLAFLHELVEKGGIIGLAGASPNNILSMDLPPPDFLSFCTAKPKTFRHLGFREIFLPSAVDQRHDVLSREQLVRIPRLHAGIDDDRKAVGHMMASCFRQGVDVVRRIESGEYRPQKRRLRRCDRAGVVDQDDQRPVGSFLGSPLQYFGRQLRIRSIVGSGDGEAAAAINPDVLHHAALAPYGSERWRQQAVHRADDRLHQLFGLRAECQIDAAGGAEHIGQDGEGAALHVREQQGGSFLFDDAPVNFRELQIRIHRSLDDGEVVVLAQRFYELPQVCKSHDRLLTSLPGLDTQIYKNGEQNRNNEIVEHIGKDEPLVVADGRGQPCSAENLADDQNQNPKGRASGRVAASGLLADMKEEAEKHEEKNQAGDPVGEDDAGRSIDLRHELAVAQRPAEAASSRVGMADEGAEVNDDVTIDRRRQYPGEHGTGKHRCRGGIMPFVHSPHPQDEQHRRGDRKQRNAEVKRHDGRALVPDDGRSAHERLHNREEQRQAGEPERLAEAAVDHHGHDKGSHDDDADQSGYDAMRIFNGCLEGKSGNELAVA</sequence>
<feature type="compositionally biased region" description="Basic and acidic residues" evidence="1">
    <location>
        <begin position="465"/>
        <end position="475"/>
    </location>
</feature>
<accession>A9U6S6</accession>
<organism>
    <name type="scientific">Physcomitrium patens</name>
    <name type="common">Spreading-leaved earth moss</name>
    <name type="synonym">Physcomitrella patens</name>
    <dbReference type="NCBI Taxonomy" id="3218"/>
    <lineage>
        <taxon>Eukaryota</taxon>
        <taxon>Viridiplantae</taxon>
        <taxon>Streptophyta</taxon>
        <taxon>Embryophyta</taxon>
        <taxon>Bryophyta</taxon>
        <taxon>Bryophytina</taxon>
        <taxon>Bryopsida</taxon>
        <taxon>Funariidae</taxon>
        <taxon>Funariales</taxon>
        <taxon>Funariaceae</taxon>
        <taxon>Physcomitrium</taxon>
    </lineage>
</organism>